<feature type="transmembrane region" description="Helical" evidence="3">
    <location>
        <begin position="506"/>
        <end position="525"/>
    </location>
</feature>
<evidence type="ECO:0000256" key="2">
    <source>
        <dbReference type="SAM" id="MobiDB-lite"/>
    </source>
</evidence>
<sequence>MVRTKTVAAKGKGKATTSGREQAEEVVREMEEEEEMIANPERGRSKRRTAAEIRAASQKKWEESLRGRGFKNERHVDVDNLGIGNPFVRRIQEQGLAYYLAPNPGYNKELVIEFYKNMKIPSKEDEDNDDAKISSRIGKVPIEVTSGFIARLLNYRQPPASNVNYPNEEYVADDTIVRELYKNPGEASLPHVPGRFKDVYRLVNQLNVPKSKFVEREKLNPGDINNSILTRSISQSRPATVATPRGAYLTTLPPKGARAASWNKLLFCQGVAIMGCMKKIKKETRDNARRQRRIDHKLDWVVSRGQGQASEPYEPPPMEPDEDSDDFAGGEPELNELPVEQDGLFATAPSLPQQMVRASTSRRVRGASRGINTERLIAGGSGKKLVVEIPLEVGAPIGENATRFATWLGIQIRMAAPLKNVEKWDDIPFHVKAPIIQATRDKFDIVGYDEKEHVRRGVDRKCKKLYRTWRHNMKDHYEALVEAGKDPYVNPYKGVSGEDWAWMIDLHHLSAIASLITYLAIAAVIPLLQLVHIVAAVLLLFFVMAIAMAAQTHKRGGQRPHIADFYGSTHYNQKKKKWVAPICEQLHLLLEARQKEEEARCQEADALGLPITMPQEEMPIEVLDKKFYVKEYGVSLKSSSSKRSSGKSNEEVRVLKNEIETLKDVCKQQNDQVETLKDLCQMQKETIQTQQEKINAYDEKFARFDAIMSAYMHGNPIGAGSNC</sequence>
<accession>A0A834LBI3</accession>
<feature type="region of interest" description="Disordered" evidence="2">
    <location>
        <begin position="1"/>
        <end position="49"/>
    </location>
</feature>
<proteinExistence type="predicted"/>
<evidence type="ECO:0000256" key="1">
    <source>
        <dbReference type="SAM" id="Coils"/>
    </source>
</evidence>
<name>A0A834LBI3_RHOSS</name>
<feature type="transmembrane region" description="Helical" evidence="3">
    <location>
        <begin position="531"/>
        <end position="550"/>
    </location>
</feature>
<protein>
    <submittedName>
        <fullName evidence="4">Uncharacterized protein</fullName>
    </submittedName>
</protein>
<keyword evidence="1" id="KW-0175">Coiled coil</keyword>
<keyword evidence="5" id="KW-1185">Reference proteome</keyword>
<evidence type="ECO:0000313" key="4">
    <source>
        <dbReference type="EMBL" id="KAF7131923.1"/>
    </source>
</evidence>
<feature type="region of interest" description="Disordered" evidence="2">
    <location>
        <begin position="304"/>
        <end position="334"/>
    </location>
</feature>
<feature type="compositionally biased region" description="Acidic residues" evidence="2">
    <location>
        <begin position="319"/>
        <end position="328"/>
    </location>
</feature>
<dbReference type="PANTHER" id="PTHR33499">
    <property type="entry name" value="OS12G0282400 PROTEIN-RELATED"/>
    <property type="match status" value="1"/>
</dbReference>
<evidence type="ECO:0000256" key="3">
    <source>
        <dbReference type="SAM" id="Phobius"/>
    </source>
</evidence>
<keyword evidence="3" id="KW-0472">Membrane</keyword>
<reference evidence="4" key="1">
    <citation type="submission" date="2019-11" db="EMBL/GenBank/DDBJ databases">
        <authorList>
            <person name="Liu Y."/>
            <person name="Hou J."/>
            <person name="Li T.-Q."/>
            <person name="Guan C.-H."/>
            <person name="Wu X."/>
            <person name="Wu H.-Z."/>
            <person name="Ling F."/>
            <person name="Zhang R."/>
            <person name="Shi X.-G."/>
            <person name="Ren J.-P."/>
            <person name="Chen E.-F."/>
            <person name="Sun J.-M."/>
        </authorList>
    </citation>
    <scope>NUCLEOTIDE SEQUENCE</scope>
    <source>
        <strain evidence="4">Adult_tree_wgs_1</strain>
        <tissue evidence="4">Leaves</tissue>
    </source>
</reference>
<gene>
    <name evidence="4" type="ORF">RHSIM_Rhsim09G0060200</name>
</gene>
<evidence type="ECO:0000313" key="5">
    <source>
        <dbReference type="Proteomes" id="UP000626092"/>
    </source>
</evidence>
<dbReference type="Proteomes" id="UP000626092">
    <property type="component" value="Unassembled WGS sequence"/>
</dbReference>
<dbReference type="EMBL" id="WJXA01000009">
    <property type="protein sequence ID" value="KAF7131923.1"/>
    <property type="molecule type" value="Genomic_DNA"/>
</dbReference>
<feature type="coiled-coil region" evidence="1">
    <location>
        <begin position="652"/>
        <end position="700"/>
    </location>
</feature>
<dbReference type="OrthoDB" id="1650864at2759"/>
<feature type="compositionally biased region" description="Low complexity" evidence="2">
    <location>
        <begin position="1"/>
        <end position="20"/>
    </location>
</feature>
<comment type="caution">
    <text evidence="4">The sequence shown here is derived from an EMBL/GenBank/DDBJ whole genome shotgun (WGS) entry which is preliminary data.</text>
</comment>
<keyword evidence="3" id="KW-0812">Transmembrane</keyword>
<organism evidence="4 5">
    <name type="scientific">Rhododendron simsii</name>
    <name type="common">Sims's rhododendron</name>
    <dbReference type="NCBI Taxonomy" id="118357"/>
    <lineage>
        <taxon>Eukaryota</taxon>
        <taxon>Viridiplantae</taxon>
        <taxon>Streptophyta</taxon>
        <taxon>Embryophyta</taxon>
        <taxon>Tracheophyta</taxon>
        <taxon>Spermatophyta</taxon>
        <taxon>Magnoliopsida</taxon>
        <taxon>eudicotyledons</taxon>
        <taxon>Gunneridae</taxon>
        <taxon>Pentapetalae</taxon>
        <taxon>asterids</taxon>
        <taxon>Ericales</taxon>
        <taxon>Ericaceae</taxon>
        <taxon>Ericoideae</taxon>
        <taxon>Rhodoreae</taxon>
        <taxon>Rhododendron</taxon>
    </lineage>
</organism>
<keyword evidence="3" id="KW-1133">Transmembrane helix</keyword>
<dbReference type="PANTHER" id="PTHR33499:SF43">
    <property type="entry name" value="TRANSPOSASE, PTTA_EN_SPM, PLANT"/>
    <property type="match status" value="1"/>
</dbReference>
<dbReference type="AlphaFoldDB" id="A0A834LBI3"/>